<proteinExistence type="predicted"/>
<gene>
    <name evidence="2" type="ORF">BT96DRAFT_991840</name>
</gene>
<keyword evidence="3" id="KW-1185">Reference proteome</keyword>
<dbReference type="AlphaFoldDB" id="A0A6A4HXY9"/>
<protein>
    <submittedName>
        <fullName evidence="2">Uncharacterized protein</fullName>
    </submittedName>
</protein>
<reference evidence="2" key="1">
    <citation type="journal article" date="2019" name="Environ. Microbiol.">
        <title>Fungal ecological strategies reflected in gene transcription - a case study of two litter decomposers.</title>
        <authorList>
            <person name="Barbi F."/>
            <person name="Kohler A."/>
            <person name="Barry K."/>
            <person name="Baskaran P."/>
            <person name="Daum C."/>
            <person name="Fauchery L."/>
            <person name="Ihrmark K."/>
            <person name="Kuo A."/>
            <person name="LaButti K."/>
            <person name="Lipzen A."/>
            <person name="Morin E."/>
            <person name="Grigoriev I.V."/>
            <person name="Henrissat B."/>
            <person name="Lindahl B."/>
            <person name="Martin F."/>
        </authorList>
    </citation>
    <scope>NUCLEOTIDE SEQUENCE</scope>
    <source>
        <strain evidence="2">JB14</strain>
    </source>
</reference>
<sequence length="281" mass="31832">MTALATVTDLFKGSNFAQGYATTAIDMSSTRIDTRTEYGPYYESSSGSNSSSEQHPSHSYLRSIDHSQYLNVTPERLSHSERPMGTEASDYLTQSPLPPLAFYRYPDYLNFAPEHKHLQCHSTGARSISTTVYATVPRLVQVPQKVYCNQAFHSRERSVAFQVKGSSDLGVQIFDISHVVVEGKRETPLSSVVYRSLNVRINWPGYEDYLGRIKICEGEPTTRIVLLCELARIIQDFMRSPGRCRNTDWNLGHIDLNKLVITRLVHCGGADWQPQLWCPRH</sequence>
<evidence type="ECO:0000313" key="3">
    <source>
        <dbReference type="Proteomes" id="UP000799118"/>
    </source>
</evidence>
<evidence type="ECO:0000313" key="2">
    <source>
        <dbReference type="EMBL" id="KAE9401674.1"/>
    </source>
</evidence>
<evidence type="ECO:0000256" key="1">
    <source>
        <dbReference type="SAM" id="MobiDB-lite"/>
    </source>
</evidence>
<dbReference type="Proteomes" id="UP000799118">
    <property type="component" value="Unassembled WGS sequence"/>
</dbReference>
<name>A0A6A4HXY9_9AGAR</name>
<organism evidence="2 3">
    <name type="scientific">Gymnopus androsaceus JB14</name>
    <dbReference type="NCBI Taxonomy" id="1447944"/>
    <lineage>
        <taxon>Eukaryota</taxon>
        <taxon>Fungi</taxon>
        <taxon>Dikarya</taxon>
        <taxon>Basidiomycota</taxon>
        <taxon>Agaricomycotina</taxon>
        <taxon>Agaricomycetes</taxon>
        <taxon>Agaricomycetidae</taxon>
        <taxon>Agaricales</taxon>
        <taxon>Marasmiineae</taxon>
        <taxon>Omphalotaceae</taxon>
        <taxon>Gymnopus</taxon>
    </lineage>
</organism>
<feature type="region of interest" description="Disordered" evidence="1">
    <location>
        <begin position="38"/>
        <end position="59"/>
    </location>
</feature>
<dbReference type="EMBL" id="ML769443">
    <property type="protein sequence ID" value="KAE9401674.1"/>
    <property type="molecule type" value="Genomic_DNA"/>
</dbReference>
<dbReference type="OrthoDB" id="2639744at2759"/>
<accession>A0A6A4HXY9</accession>